<dbReference type="PRINTS" id="PR00081">
    <property type="entry name" value="GDHRDH"/>
</dbReference>
<keyword evidence="4" id="KW-1185">Reference proteome</keyword>
<dbReference type="PROSITE" id="PS00061">
    <property type="entry name" value="ADH_SHORT"/>
    <property type="match status" value="1"/>
</dbReference>
<dbReference type="InterPro" id="IPR036291">
    <property type="entry name" value="NAD(P)-bd_dom_sf"/>
</dbReference>
<proteinExistence type="inferred from homology"/>
<dbReference type="InterPro" id="IPR002347">
    <property type="entry name" value="SDR_fam"/>
</dbReference>
<evidence type="ECO:0000256" key="2">
    <source>
        <dbReference type="ARBA" id="ARBA00023002"/>
    </source>
</evidence>
<gene>
    <name evidence="3" type="ORF">BON30_12845</name>
</gene>
<dbReference type="AlphaFoldDB" id="A0A1L9BCI8"/>
<dbReference type="SUPFAM" id="SSF51735">
    <property type="entry name" value="NAD(P)-binding Rossmann-fold domains"/>
    <property type="match status" value="1"/>
</dbReference>
<protein>
    <submittedName>
        <fullName evidence="3">Epimerase</fullName>
    </submittedName>
</protein>
<dbReference type="RefSeq" id="WP_071898594.1">
    <property type="nucleotide sequence ID" value="NZ_MPIN01000003.1"/>
</dbReference>
<dbReference type="PANTHER" id="PTHR24321:SF8">
    <property type="entry name" value="ESTRADIOL 17-BETA-DEHYDROGENASE 8-RELATED"/>
    <property type="match status" value="1"/>
</dbReference>
<comment type="similarity">
    <text evidence="1">Belongs to the short-chain dehydrogenases/reductases (SDR) family.</text>
</comment>
<reference evidence="4" key="1">
    <citation type="submission" date="2016-11" db="EMBL/GenBank/DDBJ databases">
        <authorList>
            <person name="Shukria A."/>
            <person name="Stevens D.C."/>
        </authorList>
    </citation>
    <scope>NUCLEOTIDE SEQUENCE [LARGE SCALE GENOMIC DNA]</scope>
    <source>
        <strain evidence="4">Cbfe23</strain>
    </source>
</reference>
<dbReference type="InterPro" id="IPR020904">
    <property type="entry name" value="Sc_DH/Rdtase_CS"/>
</dbReference>
<evidence type="ECO:0000313" key="3">
    <source>
        <dbReference type="EMBL" id="OJH39961.1"/>
    </source>
</evidence>
<comment type="caution">
    <text evidence="3">The sequence shown here is derived from an EMBL/GenBank/DDBJ whole genome shotgun (WGS) entry which is preliminary data.</text>
</comment>
<organism evidence="3 4">
    <name type="scientific">Cystobacter ferrugineus</name>
    <dbReference type="NCBI Taxonomy" id="83449"/>
    <lineage>
        <taxon>Bacteria</taxon>
        <taxon>Pseudomonadati</taxon>
        <taxon>Myxococcota</taxon>
        <taxon>Myxococcia</taxon>
        <taxon>Myxococcales</taxon>
        <taxon>Cystobacterineae</taxon>
        <taxon>Archangiaceae</taxon>
        <taxon>Cystobacter</taxon>
    </lineage>
</organism>
<dbReference type="STRING" id="83449.BON30_12845"/>
<dbReference type="OrthoDB" id="5363038at2"/>
<reference evidence="3 4" key="2">
    <citation type="submission" date="2016-12" db="EMBL/GenBank/DDBJ databases">
        <title>Draft Genome Sequence of Cystobacter ferrugineus Strain Cbfe23.</title>
        <authorList>
            <person name="Akbar S."/>
            <person name="Dowd S.E."/>
            <person name="Stevens D.C."/>
        </authorList>
    </citation>
    <scope>NUCLEOTIDE SEQUENCE [LARGE SCALE GENOMIC DNA]</scope>
    <source>
        <strain evidence="3 4">Cbfe23</strain>
    </source>
</reference>
<dbReference type="CDD" id="cd05233">
    <property type="entry name" value="SDR_c"/>
    <property type="match status" value="1"/>
</dbReference>
<sequence length="263" mass="27655">MKLLQDKVILVTGASSGIGWATALALADAGARVVASARREERGRELVARIQARGGQAIWVTADMRDEQDIQRAVQTARSTHGRLDGAFNNAGAGIMKPLTETTNAEYESLMDINLRGTFWCLKYQLQAMLEGGGGAIVNCASVGASRAMPGLSVYGATKAGVVGLTRGAAIDYAQRNIRVNSVSPGVIESEMGTEGWRLDDPQGRAFASGLHPMNRVGSPEEVASLVVYLLSDQSSFVTGQDFLVDGGLSATLMPPIAMGRGG</sequence>
<dbReference type="EMBL" id="MPIN01000003">
    <property type="protein sequence ID" value="OJH39961.1"/>
    <property type="molecule type" value="Genomic_DNA"/>
</dbReference>
<dbReference type="Pfam" id="PF13561">
    <property type="entry name" value="adh_short_C2"/>
    <property type="match status" value="1"/>
</dbReference>
<dbReference type="FunFam" id="3.40.50.720:FF:000084">
    <property type="entry name" value="Short-chain dehydrogenase reductase"/>
    <property type="match status" value="1"/>
</dbReference>
<name>A0A1L9BCI8_9BACT</name>
<dbReference type="GO" id="GO:0016491">
    <property type="term" value="F:oxidoreductase activity"/>
    <property type="evidence" value="ECO:0007669"/>
    <property type="project" value="UniProtKB-KW"/>
</dbReference>
<accession>A0A1L9BCI8</accession>
<evidence type="ECO:0000256" key="1">
    <source>
        <dbReference type="ARBA" id="ARBA00006484"/>
    </source>
</evidence>
<dbReference type="NCBIfam" id="NF005559">
    <property type="entry name" value="PRK07231.1"/>
    <property type="match status" value="1"/>
</dbReference>
<dbReference type="PANTHER" id="PTHR24321">
    <property type="entry name" value="DEHYDROGENASES, SHORT CHAIN"/>
    <property type="match status" value="1"/>
</dbReference>
<dbReference type="Proteomes" id="UP000182229">
    <property type="component" value="Unassembled WGS sequence"/>
</dbReference>
<keyword evidence="2" id="KW-0560">Oxidoreductase</keyword>
<evidence type="ECO:0000313" key="4">
    <source>
        <dbReference type="Proteomes" id="UP000182229"/>
    </source>
</evidence>
<dbReference type="PRINTS" id="PR00080">
    <property type="entry name" value="SDRFAMILY"/>
</dbReference>
<dbReference type="Gene3D" id="3.40.50.720">
    <property type="entry name" value="NAD(P)-binding Rossmann-like Domain"/>
    <property type="match status" value="1"/>
</dbReference>